<dbReference type="GO" id="GO:0008837">
    <property type="term" value="F:diaminopimelate epimerase activity"/>
    <property type="evidence" value="ECO:0007669"/>
    <property type="project" value="UniProtKB-UniRule"/>
</dbReference>
<accession>A0A4R1QVY5</accession>
<dbReference type="InterPro" id="IPR018510">
    <property type="entry name" value="DAP_epimerase_AS"/>
</dbReference>
<feature type="binding site" evidence="9">
    <location>
        <begin position="215"/>
        <end position="216"/>
    </location>
    <ligand>
        <name>substrate</name>
    </ligand>
</feature>
<evidence type="ECO:0000313" key="11">
    <source>
        <dbReference type="EMBL" id="TCL56815.1"/>
    </source>
</evidence>
<dbReference type="AlphaFoldDB" id="A0A4R1QVY5"/>
<dbReference type="SUPFAM" id="SSF54506">
    <property type="entry name" value="Diaminopimelate epimerase-like"/>
    <property type="match status" value="1"/>
</dbReference>
<dbReference type="GO" id="GO:0005829">
    <property type="term" value="C:cytosol"/>
    <property type="evidence" value="ECO:0007669"/>
    <property type="project" value="TreeGrafter"/>
</dbReference>
<comment type="subcellular location">
    <subcellularLocation>
        <location evidence="9">Cytoplasm</location>
    </subcellularLocation>
</comment>
<dbReference type="EC" id="5.1.1.7" evidence="3 9"/>
<dbReference type="UniPathway" id="UPA00034">
    <property type="reaction ID" value="UER00025"/>
</dbReference>
<dbReference type="RefSeq" id="WP_424337434.1">
    <property type="nucleotide sequence ID" value="NZ_SLUN01000048.1"/>
</dbReference>
<evidence type="ECO:0000256" key="5">
    <source>
        <dbReference type="ARBA" id="ARBA00022605"/>
    </source>
</evidence>
<dbReference type="FunFam" id="3.10.310.10:FF:000001">
    <property type="entry name" value="Diaminopimelate epimerase"/>
    <property type="match status" value="1"/>
</dbReference>
<feature type="binding site" evidence="9">
    <location>
        <position position="66"/>
    </location>
    <ligand>
        <name>substrate</name>
    </ligand>
</feature>
<keyword evidence="7 9" id="KW-0413">Isomerase</keyword>
<dbReference type="Pfam" id="PF01678">
    <property type="entry name" value="DAP_epimerase"/>
    <property type="match status" value="2"/>
</dbReference>
<dbReference type="PANTHER" id="PTHR31689:SF0">
    <property type="entry name" value="DIAMINOPIMELATE EPIMERASE"/>
    <property type="match status" value="1"/>
</dbReference>
<comment type="caution">
    <text evidence="9">Lacks conserved residue(s) required for the propagation of feature annotation.</text>
</comment>
<evidence type="ECO:0000256" key="7">
    <source>
        <dbReference type="ARBA" id="ARBA00023235"/>
    </source>
</evidence>
<name>A0A4R1QVY5_HYDET</name>
<feature type="site" description="Could be important to modulate the pK values of the two catalytic cysteine residues" evidence="9">
    <location>
        <position position="166"/>
    </location>
</feature>
<dbReference type="Proteomes" id="UP000295008">
    <property type="component" value="Unassembled WGS sequence"/>
</dbReference>
<comment type="caution">
    <text evidence="11">The sequence shown here is derived from an EMBL/GenBank/DDBJ whole genome shotgun (WGS) entry which is preliminary data.</text>
</comment>
<comment type="function">
    <text evidence="9">Catalyzes the stereoinversion of LL-2,6-diaminopimelate (L,L-DAP) to meso-diaminopimelate (meso-DAP), a precursor of L-lysine and an essential component of the bacterial peptidoglycan.</text>
</comment>
<protein>
    <recommendedName>
        <fullName evidence="3 9">Diaminopimelate epimerase</fullName>
        <shortName evidence="9">DAP epimerase</shortName>
        <ecNumber evidence="3 9">5.1.1.7</ecNumber>
    </recommendedName>
    <alternativeName>
        <fullName evidence="9">PLP-independent amino acid racemase</fullName>
    </alternativeName>
</protein>
<feature type="active site" description="Proton acceptor" evidence="9">
    <location>
        <position position="224"/>
    </location>
</feature>
<keyword evidence="4 9" id="KW-0963">Cytoplasm</keyword>
<evidence type="ECO:0000256" key="1">
    <source>
        <dbReference type="ARBA" id="ARBA00005196"/>
    </source>
</evidence>
<dbReference type="GO" id="GO:0009089">
    <property type="term" value="P:lysine biosynthetic process via diaminopimelate"/>
    <property type="evidence" value="ECO:0007669"/>
    <property type="project" value="UniProtKB-UniRule"/>
</dbReference>
<evidence type="ECO:0000256" key="10">
    <source>
        <dbReference type="PROSITE-ProRule" id="PRU10125"/>
    </source>
</evidence>
<evidence type="ECO:0000256" key="4">
    <source>
        <dbReference type="ARBA" id="ARBA00022490"/>
    </source>
</evidence>
<dbReference type="InterPro" id="IPR001653">
    <property type="entry name" value="DAP_epimerase_DapF"/>
</dbReference>
<evidence type="ECO:0000256" key="6">
    <source>
        <dbReference type="ARBA" id="ARBA00023154"/>
    </source>
</evidence>
<dbReference type="HAMAP" id="MF_00197">
    <property type="entry name" value="DAP_epimerase"/>
    <property type="match status" value="1"/>
</dbReference>
<evidence type="ECO:0000256" key="3">
    <source>
        <dbReference type="ARBA" id="ARBA00013080"/>
    </source>
</evidence>
<evidence type="ECO:0000256" key="9">
    <source>
        <dbReference type="HAMAP-Rule" id="MF_00197"/>
    </source>
</evidence>
<feature type="binding site" evidence="9">
    <location>
        <begin position="225"/>
        <end position="226"/>
    </location>
    <ligand>
        <name>substrate</name>
    </ligand>
</feature>
<keyword evidence="6 9" id="KW-0457">Lysine biosynthesis</keyword>
<feature type="site" description="Could be important to modulate the pK values of the two catalytic cysteine residues" evidence="9">
    <location>
        <position position="215"/>
    </location>
</feature>
<dbReference type="NCBIfam" id="TIGR00652">
    <property type="entry name" value="DapF"/>
    <property type="match status" value="1"/>
</dbReference>
<keyword evidence="5 9" id="KW-0028">Amino-acid biosynthesis</keyword>
<dbReference type="EMBL" id="SLUN01000048">
    <property type="protein sequence ID" value="TCL56815.1"/>
    <property type="molecule type" value="Genomic_DNA"/>
</dbReference>
<feature type="binding site" evidence="9">
    <location>
        <position position="197"/>
    </location>
    <ligand>
        <name>substrate</name>
    </ligand>
</feature>
<dbReference type="PANTHER" id="PTHR31689">
    <property type="entry name" value="DIAMINOPIMELATE EPIMERASE, CHLOROPLASTIC"/>
    <property type="match status" value="1"/>
</dbReference>
<feature type="binding site" evidence="9">
    <location>
        <begin position="76"/>
        <end position="77"/>
    </location>
    <ligand>
        <name>substrate</name>
    </ligand>
</feature>
<proteinExistence type="inferred from homology"/>
<comment type="similarity">
    <text evidence="2 9">Belongs to the diaminopimelate epimerase family.</text>
</comment>
<feature type="active site" evidence="10">
    <location>
        <position position="75"/>
    </location>
</feature>
<comment type="catalytic activity">
    <reaction evidence="8 9">
        <text>(2S,6S)-2,6-diaminopimelate = meso-2,6-diaminopimelate</text>
        <dbReference type="Rhea" id="RHEA:15393"/>
        <dbReference type="ChEBI" id="CHEBI:57609"/>
        <dbReference type="ChEBI" id="CHEBI:57791"/>
        <dbReference type="EC" id="5.1.1.7"/>
    </reaction>
</comment>
<evidence type="ECO:0000313" key="12">
    <source>
        <dbReference type="Proteomes" id="UP000295008"/>
    </source>
</evidence>
<feature type="active site" description="Proton donor" evidence="9">
    <location>
        <position position="75"/>
    </location>
</feature>
<keyword evidence="12" id="KW-1185">Reference proteome</keyword>
<sequence>MMLEFTKMHGLGNDFIVLNGFEEDPGVDYSALARRLCDRHFGVGGDGILVVLPAAAPADIRMRIINADGSEAQMCGNGIRCFAKYVYEQRLIAAERFVVETLAGPIIPELTVSDGRVTSVRVNMGKPGLLRSQLPMNGPEGRVIGEVLAAGGAEYRITSVRMGVPHTVILVPDIGAIDPARLGPAIERHPVFLEGTNVNWVEVHNEREISVRTWERGAGSTLACGTGSCAAAVATALNRKTGRKVVVHLAAGDLLIEWESDDTVYMTGPAETVFQGRWSGTIA</sequence>
<organism evidence="11 12">
    <name type="scientific">Hydrogenispora ethanolica</name>
    <dbReference type="NCBI Taxonomy" id="1082276"/>
    <lineage>
        <taxon>Bacteria</taxon>
        <taxon>Bacillati</taxon>
        <taxon>Bacillota</taxon>
        <taxon>Hydrogenispora</taxon>
    </lineage>
</organism>
<feature type="binding site" evidence="9">
    <location>
        <position position="13"/>
    </location>
    <ligand>
        <name>substrate</name>
    </ligand>
</feature>
<comment type="pathway">
    <text evidence="1 9">Amino-acid biosynthesis; L-lysine biosynthesis via DAP pathway; DL-2,6-diaminopimelate from LL-2,6-diaminopimelate: step 1/1.</text>
</comment>
<evidence type="ECO:0000256" key="2">
    <source>
        <dbReference type="ARBA" id="ARBA00010219"/>
    </source>
</evidence>
<dbReference type="PROSITE" id="PS01326">
    <property type="entry name" value="DAP_EPIMERASE"/>
    <property type="match status" value="1"/>
</dbReference>
<gene>
    <name evidence="9" type="primary">dapF</name>
    <name evidence="11" type="ORF">EDC14_104828</name>
</gene>
<comment type="subunit">
    <text evidence="9">Homodimer.</text>
</comment>
<dbReference type="Gene3D" id="3.10.310.10">
    <property type="entry name" value="Diaminopimelate Epimerase, Chain A, domain 1"/>
    <property type="match status" value="2"/>
</dbReference>
<evidence type="ECO:0000256" key="8">
    <source>
        <dbReference type="ARBA" id="ARBA00051712"/>
    </source>
</evidence>
<reference evidence="11 12" key="1">
    <citation type="submission" date="2019-03" db="EMBL/GenBank/DDBJ databases">
        <title>Genomic Encyclopedia of Type Strains, Phase IV (KMG-IV): sequencing the most valuable type-strain genomes for metagenomic binning, comparative biology and taxonomic classification.</title>
        <authorList>
            <person name="Goeker M."/>
        </authorList>
    </citation>
    <scope>NUCLEOTIDE SEQUENCE [LARGE SCALE GENOMIC DNA]</scope>
    <source>
        <strain evidence="11 12">LX-B</strain>
    </source>
</reference>